<dbReference type="GO" id="GO:0016747">
    <property type="term" value="F:acyltransferase activity, transferring groups other than amino-acyl groups"/>
    <property type="evidence" value="ECO:0007669"/>
    <property type="project" value="InterPro"/>
</dbReference>
<evidence type="ECO:0000256" key="2">
    <source>
        <dbReference type="ARBA" id="ARBA00023315"/>
    </source>
</evidence>
<dbReference type="CDD" id="cd04301">
    <property type="entry name" value="NAT_SF"/>
    <property type="match status" value="1"/>
</dbReference>
<dbReference type="InterPro" id="IPR016181">
    <property type="entry name" value="Acyl_CoA_acyltransferase"/>
</dbReference>
<dbReference type="Gene3D" id="3.40.630.30">
    <property type="match status" value="1"/>
</dbReference>
<evidence type="ECO:0000256" key="1">
    <source>
        <dbReference type="ARBA" id="ARBA00022679"/>
    </source>
</evidence>
<keyword evidence="2" id="KW-0012">Acyltransferase</keyword>
<dbReference type="InterPro" id="IPR000182">
    <property type="entry name" value="GNAT_dom"/>
</dbReference>
<dbReference type="Pfam" id="PF13508">
    <property type="entry name" value="Acetyltransf_7"/>
    <property type="match status" value="1"/>
</dbReference>
<organism evidence="4">
    <name type="scientific">OCS116 cluster bacterium</name>
    <dbReference type="NCBI Taxonomy" id="2030921"/>
    <lineage>
        <taxon>Bacteria</taxon>
        <taxon>Pseudomonadati</taxon>
        <taxon>Pseudomonadota</taxon>
        <taxon>Alphaproteobacteria</taxon>
        <taxon>OCS116 cluster</taxon>
    </lineage>
</organism>
<keyword evidence="1 4" id="KW-0808">Transferase</keyword>
<feature type="domain" description="N-acetyltransferase" evidence="3">
    <location>
        <begin position="25"/>
        <end position="175"/>
    </location>
</feature>
<reference key="1">
    <citation type="submission" date="2017-08" db="EMBL/GenBank/DDBJ databases">
        <title>A dynamic microbial community with high functional redundancy inhabits the cold, oxic subseafloor aquifer.</title>
        <authorList>
            <person name="Tully B.J."/>
            <person name="Wheat C.G."/>
            <person name="Glazer B.T."/>
            <person name="Huber J.A."/>
        </authorList>
    </citation>
    <scope>NUCLEOTIDE SEQUENCE [LARGE SCALE GENOMIC DNA]</scope>
</reference>
<sequence length="175" mass="19336">MTSHTIQSLNSQTLETYLASLAGLLKTNVEDGASVSFILPFGYDAALAFWLDKVKPSIAAKKRILLVAMIDNELAGCVMLDCDMPDNQLHRADIAKLLVHPKFRRRGIARALMVEIEHQAIAHNRSTLVLDTASEGAKILYESLGYKVVGSIPDFALNAQKLQLEPTIIMYKLLK</sequence>
<proteinExistence type="predicted"/>
<protein>
    <submittedName>
        <fullName evidence="4">GNAT family N-acetyltransferase</fullName>
    </submittedName>
</protein>
<comment type="caution">
    <text evidence="4">The sequence shown here is derived from an EMBL/GenBank/DDBJ whole genome shotgun (WGS) entry which is preliminary data.</text>
</comment>
<dbReference type="SUPFAM" id="SSF55729">
    <property type="entry name" value="Acyl-CoA N-acyltransferases (Nat)"/>
    <property type="match status" value="1"/>
</dbReference>
<name>A0A2A4Z4W2_9PROT</name>
<evidence type="ECO:0000259" key="3">
    <source>
        <dbReference type="PROSITE" id="PS51186"/>
    </source>
</evidence>
<gene>
    <name evidence="4" type="ORF">COB13_05580</name>
</gene>
<accession>A0A2A4Z4W2</accession>
<dbReference type="EMBL" id="NVUS01000005">
    <property type="protein sequence ID" value="PCJ02067.1"/>
    <property type="molecule type" value="Genomic_DNA"/>
</dbReference>
<dbReference type="AlphaFoldDB" id="A0A2A4Z4W2"/>
<reference evidence="4" key="2">
    <citation type="journal article" date="2018" name="ISME J.">
        <title>A dynamic microbial community with high functional redundancy inhabits the cold, oxic subseafloor aquifer.</title>
        <authorList>
            <person name="Tully B.J."/>
            <person name="Wheat C.G."/>
            <person name="Glazer B.T."/>
            <person name="Huber J.A."/>
        </authorList>
    </citation>
    <scope>NUCLEOTIDE SEQUENCE</scope>
    <source>
        <strain evidence="4">NORP83</strain>
    </source>
</reference>
<dbReference type="PANTHER" id="PTHR43877">
    <property type="entry name" value="AMINOALKYLPHOSPHONATE N-ACETYLTRANSFERASE-RELATED-RELATED"/>
    <property type="match status" value="1"/>
</dbReference>
<evidence type="ECO:0000313" key="4">
    <source>
        <dbReference type="EMBL" id="PCJ02067.1"/>
    </source>
</evidence>
<dbReference type="PROSITE" id="PS51186">
    <property type="entry name" value="GNAT"/>
    <property type="match status" value="1"/>
</dbReference>
<dbReference type="InterPro" id="IPR050832">
    <property type="entry name" value="Bact_Acetyltransf"/>
</dbReference>